<accession>G7DZ50</accession>
<keyword evidence="2" id="KW-0812">Transmembrane</keyword>
<feature type="region of interest" description="Disordered" evidence="1">
    <location>
        <begin position="11"/>
        <end position="30"/>
    </location>
</feature>
<dbReference type="EMBL" id="BABT02000067">
    <property type="protein sequence ID" value="GAA95860.1"/>
    <property type="molecule type" value="Genomic_DNA"/>
</dbReference>
<dbReference type="InterPro" id="IPR006598">
    <property type="entry name" value="CAP10"/>
</dbReference>
<reference evidence="4 5" key="1">
    <citation type="journal article" date="2011" name="J. Gen. Appl. Microbiol.">
        <title>Draft genome sequencing of the enigmatic basidiomycete Mixia osmundae.</title>
        <authorList>
            <person name="Nishida H."/>
            <person name="Nagatsuka Y."/>
            <person name="Sugiyama J."/>
        </authorList>
    </citation>
    <scope>NUCLEOTIDE SEQUENCE [LARGE SCALE GENOMIC DNA]</scope>
    <source>
        <strain evidence="5">CBS 9802 / IAM 14324 / JCM 22182 / KY 12970</strain>
    </source>
</reference>
<proteinExistence type="predicted"/>
<feature type="transmembrane region" description="Helical" evidence="2">
    <location>
        <begin position="42"/>
        <end position="59"/>
    </location>
</feature>
<dbReference type="PANTHER" id="PTHR12203">
    <property type="entry name" value="KDEL LYS-ASP-GLU-LEU CONTAINING - RELATED"/>
    <property type="match status" value="1"/>
</dbReference>
<evidence type="ECO:0000313" key="4">
    <source>
        <dbReference type="EMBL" id="GAA95860.1"/>
    </source>
</evidence>
<dbReference type="AlphaFoldDB" id="G7DZ50"/>
<evidence type="ECO:0000256" key="1">
    <source>
        <dbReference type="SAM" id="MobiDB-lite"/>
    </source>
</evidence>
<name>G7DZ50_MIXOS</name>
<dbReference type="PANTHER" id="PTHR12203:SF107">
    <property type="entry name" value="GLYCOSYL TRANSFERASE CAP10 DOMAIN-CONTAINING PROTEIN"/>
    <property type="match status" value="1"/>
</dbReference>
<keyword evidence="5" id="KW-1185">Reference proteome</keyword>
<evidence type="ECO:0000313" key="5">
    <source>
        <dbReference type="Proteomes" id="UP000009131"/>
    </source>
</evidence>
<dbReference type="OrthoDB" id="202415at2759"/>
<reference evidence="4 5" key="2">
    <citation type="journal article" date="2012" name="Open Biol.">
        <title>Characteristics of nucleosomes and linker DNA regions on the genome of the basidiomycete Mixia osmundae revealed by mono- and dinucleosome mapping.</title>
        <authorList>
            <person name="Nishida H."/>
            <person name="Kondo S."/>
            <person name="Matsumoto T."/>
            <person name="Suzuki Y."/>
            <person name="Yoshikawa H."/>
            <person name="Taylor T.D."/>
            <person name="Sugiyama J."/>
        </authorList>
    </citation>
    <scope>NUCLEOTIDE SEQUENCE [LARGE SCALE GENOMIC DNA]</scope>
    <source>
        <strain evidence="5">CBS 9802 / IAM 14324 / JCM 22182 / KY 12970</strain>
    </source>
</reference>
<sequence>MTLLLPLRLKDQPRIGSPPMTERPLTGRASRSLRRKRRWAKFWPFLILATVAGVIFAIIKPQSVKPRLVTARRLTEDRARRLFGILPWLDRDRPFSKPNGPHPRLASAFRPINHTAIVRGKHAENGRAKRIQHHVKDLGDEYDLQQDRHLTVDECDALFPHLFDQLIESRRFWERKGGIQERYLDTTEHGMNARVIIKSNRVYLRKPFNAGAKSRTQALLAAIEEAVLSSIEPIPDVEFVINSEDRVDAATAHTPILGMSRKKQQGHVWLIPDFRFYAWPEPHVGTYPDVQDQIYALEATQQWHHKRAKLFWRGNPPLHPLRQELMTKFAKSAWAEVSPIDWKHTTNLLALAEHCHWRYLLNVEGVSTGGRLPYISQCKSVVITHQLEYAQHFHHLFNADSRSPHQNIIELKRAGWQDLEPTMQDLLKHDKRSEIIAGVASLYWRKMLSPAALNCYWRRTWHEYAKVQRFSVNMTATNVTLYPIYDATGQMY</sequence>
<keyword evidence="2" id="KW-1133">Transmembrane helix</keyword>
<dbReference type="SMART" id="SM00672">
    <property type="entry name" value="CAP10"/>
    <property type="match status" value="1"/>
</dbReference>
<dbReference type="HOGENOM" id="CLU_565093_0_0_1"/>
<keyword evidence="2" id="KW-0472">Membrane</keyword>
<dbReference type="InterPro" id="IPR051091">
    <property type="entry name" value="O-Glucosyltr/Glycosyltrsf_90"/>
</dbReference>
<dbReference type="InParanoid" id="G7DZ50"/>
<dbReference type="Proteomes" id="UP000009131">
    <property type="component" value="Unassembled WGS sequence"/>
</dbReference>
<organism evidence="4 5">
    <name type="scientific">Mixia osmundae (strain CBS 9802 / IAM 14324 / JCM 22182 / KY 12970)</name>
    <dbReference type="NCBI Taxonomy" id="764103"/>
    <lineage>
        <taxon>Eukaryota</taxon>
        <taxon>Fungi</taxon>
        <taxon>Dikarya</taxon>
        <taxon>Basidiomycota</taxon>
        <taxon>Pucciniomycotina</taxon>
        <taxon>Mixiomycetes</taxon>
        <taxon>Mixiales</taxon>
        <taxon>Mixiaceae</taxon>
        <taxon>Mixia</taxon>
    </lineage>
</organism>
<dbReference type="eggNOG" id="KOG2458">
    <property type="taxonomic scope" value="Eukaryota"/>
</dbReference>
<evidence type="ECO:0000259" key="3">
    <source>
        <dbReference type="SMART" id="SM00672"/>
    </source>
</evidence>
<evidence type="ECO:0000256" key="2">
    <source>
        <dbReference type="SAM" id="Phobius"/>
    </source>
</evidence>
<comment type="caution">
    <text evidence="4">The sequence shown here is derived from an EMBL/GenBank/DDBJ whole genome shotgun (WGS) entry which is preliminary data.</text>
</comment>
<dbReference type="Pfam" id="PF05686">
    <property type="entry name" value="Glyco_transf_90"/>
    <property type="match status" value="1"/>
</dbReference>
<feature type="domain" description="Glycosyl transferase CAP10" evidence="3">
    <location>
        <begin position="233"/>
        <end position="471"/>
    </location>
</feature>
<gene>
    <name evidence="4" type="primary">Mo02517</name>
    <name evidence="4" type="ORF">E5Q_02517</name>
</gene>
<protein>
    <recommendedName>
        <fullName evidence="3">Glycosyl transferase CAP10 domain-containing protein</fullName>
    </recommendedName>
</protein>